<evidence type="ECO:0000256" key="1">
    <source>
        <dbReference type="SAM" id="Phobius"/>
    </source>
</evidence>
<dbReference type="Proteomes" id="UP001501844">
    <property type="component" value="Unassembled WGS sequence"/>
</dbReference>
<keyword evidence="1" id="KW-1133">Transmembrane helix</keyword>
<keyword evidence="3" id="KW-1185">Reference proteome</keyword>
<gene>
    <name evidence="2" type="ORF">GCM10023183_24130</name>
</gene>
<keyword evidence="1" id="KW-0812">Transmembrane</keyword>
<protein>
    <submittedName>
        <fullName evidence="2">Uncharacterized protein</fullName>
    </submittedName>
</protein>
<keyword evidence="1" id="KW-0472">Membrane</keyword>
<evidence type="ECO:0000313" key="3">
    <source>
        <dbReference type="Proteomes" id="UP001501844"/>
    </source>
</evidence>
<name>A0ABP8FNM1_9BACT</name>
<feature type="transmembrane region" description="Helical" evidence="1">
    <location>
        <begin position="106"/>
        <end position="125"/>
    </location>
</feature>
<sequence>MEFKPPIAERETNELIRIASSPGKWNPLAVEQAKQELINRQVTEQTIKKKVAIWDRFYERKRQATLDKRFDEGYDWLDLLFNPIHFLMEILTDWHLKEDGYIKKHLQRRIFLSFLGLLIVLVYFLL</sequence>
<accession>A0ABP8FNM1</accession>
<organism evidence="2 3">
    <name type="scientific">Nibribacter koreensis</name>
    <dbReference type="NCBI Taxonomy" id="1084519"/>
    <lineage>
        <taxon>Bacteria</taxon>
        <taxon>Pseudomonadati</taxon>
        <taxon>Bacteroidota</taxon>
        <taxon>Cytophagia</taxon>
        <taxon>Cytophagales</taxon>
        <taxon>Hymenobacteraceae</taxon>
        <taxon>Nibribacter</taxon>
    </lineage>
</organism>
<dbReference type="EMBL" id="BAABGX010000002">
    <property type="protein sequence ID" value="GAA4307908.1"/>
    <property type="molecule type" value="Genomic_DNA"/>
</dbReference>
<reference evidence="3" key="1">
    <citation type="journal article" date="2019" name="Int. J. Syst. Evol. Microbiol.">
        <title>The Global Catalogue of Microorganisms (GCM) 10K type strain sequencing project: providing services to taxonomists for standard genome sequencing and annotation.</title>
        <authorList>
            <consortium name="The Broad Institute Genomics Platform"/>
            <consortium name="The Broad Institute Genome Sequencing Center for Infectious Disease"/>
            <person name="Wu L."/>
            <person name="Ma J."/>
        </authorList>
    </citation>
    <scope>NUCLEOTIDE SEQUENCE [LARGE SCALE GENOMIC DNA]</scope>
    <source>
        <strain evidence="3">JCM 17917</strain>
    </source>
</reference>
<comment type="caution">
    <text evidence="2">The sequence shown here is derived from an EMBL/GenBank/DDBJ whole genome shotgun (WGS) entry which is preliminary data.</text>
</comment>
<proteinExistence type="predicted"/>
<evidence type="ECO:0000313" key="2">
    <source>
        <dbReference type="EMBL" id="GAA4307908.1"/>
    </source>
</evidence>
<dbReference type="RefSeq" id="WP_345166392.1">
    <property type="nucleotide sequence ID" value="NZ_BAABGX010000002.1"/>
</dbReference>